<gene>
    <name evidence="1" type="ordered locus">Igag_1361</name>
</gene>
<sequence>MNIDMKYSTHRSFPGNKLYRQTPKVLEVREIVIEFRRDIRISGD</sequence>
<evidence type="ECO:0000313" key="1">
    <source>
        <dbReference type="EMBL" id="ADM28164.1"/>
    </source>
</evidence>
<name>E0SQ33_IGNAA</name>
<dbReference type="STRING" id="583356.Igag_1361"/>
<dbReference type="AlphaFoldDB" id="E0SQ33"/>
<dbReference type="Proteomes" id="UP000001304">
    <property type="component" value="Chromosome"/>
</dbReference>
<keyword evidence="2" id="KW-1185">Reference proteome</keyword>
<dbReference type="EMBL" id="CP002098">
    <property type="protein sequence ID" value="ADM28164.1"/>
    <property type="molecule type" value="Genomic_DNA"/>
</dbReference>
<dbReference type="BioCyc" id="IAGG583356:GHAH-1344-MONOMER"/>
<proteinExistence type="predicted"/>
<reference evidence="1 2" key="1">
    <citation type="journal article" date="2010" name="Stand. Genomic Sci.">
        <title>Complete genome sequence of Ignisphaera aggregans type strain (AQ1.S1).</title>
        <authorList>
            <person name="Goker M."/>
            <person name="Held B."/>
            <person name="Lapidus A."/>
            <person name="Nolan M."/>
            <person name="Spring S."/>
            <person name="Yasawong M."/>
            <person name="Lucas S."/>
            <person name="Glavina Del Rio T."/>
            <person name="Tice H."/>
            <person name="Cheng J.F."/>
            <person name="Goodwin L."/>
            <person name="Tapia R."/>
            <person name="Pitluck S."/>
            <person name="Liolios K."/>
            <person name="Ivanova N."/>
            <person name="Mavromatis K."/>
            <person name="Mikhailova N."/>
            <person name="Pati A."/>
            <person name="Chen A."/>
            <person name="Palaniappan K."/>
            <person name="Brambilla E."/>
            <person name="Land M."/>
            <person name="Hauser L."/>
            <person name="Chang Y.J."/>
            <person name="Jeffries C.D."/>
            <person name="Brettin T."/>
            <person name="Detter J.C."/>
            <person name="Han C."/>
            <person name="Rohde M."/>
            <person name="Sikorski J."/>
            <person name="Woyke T."/>
            <person name="Bristow J."/>
            <person name="Eisen J.A."/>
            <person name="Markowitz V."/>
            <person name="Hugenholtz P."/>
            <person name="Kyrpides N.C."/>
            <person name="Klenk H.P."/>
        </authorList>
    </citation>
    <scope>NUCLEOTIDE SEQUENCE [LARGE SCALE GENOMIC DNA]</scope>
    <source>
        <strain evidence="2">DSM 17230 / JCM 13409 / AQ1.S1</strain>
    </source>
</reference>
<dbReference type="KEGG" id="iag:Igag_1361"/>
<organism evidence="1 2">
    <name type="scientific">Ignisphaera aggregans (strain DSM 17230 / JCM 13409 / AQ1.S1)</name>
    <dbReference type="NCBI Taxonomy" id="583356"/>
    <lineage>
        <taxon>Archaea</taxon>
        <taxon>Thermoproteota</taxon>
        <taxon>Thermoprotei</taxon>
        <taxon>Desulfurococcales</taxon>
        <taxon>Desulfurococcaceae</taxon>
        <taxon>Ignisphaera</taxon>
    </lineage>
</organism>
<dbReference type="HOGENOM" id="CLU_3210719_0_0_2"/>
<evidence type="ECO:0000313" key="2">
    <source>
        <dbReference type="Proteomes" id="UP000001304"/>
    </source>
</evidence>
<accession>E0SQ33</accession>
<protein>
    <submittedName>
        <fullName evidence="1">Uncharacterized protein</fullName>
    </submittedName>
</protein>